<dbReference type="AlphaFoldDB" id="A0A517TE78"/>
<keyword evidence="1" id="KW-1133">Transmembrane helix</keyword>
<dbReference type="Pfam" id="PF04773">
    <property type="entry name" value="FecR"/>
    <property type="match status" value="1"/>
</dbReference>
<dbReference type="GO" id="GO:0016989">
    <property type="term" value="F:sigma factor antagonist activity"/>
    <property type="evidence" value="ECO:0007669"/>
    <property type="project" value="TreeGrafter"/>
</dbReference>
<protein>
    <submittedName>
        <fullName evidence="3">FecR protein</fullName>
    </submittedName>
</protein>
<evidence type="ECO:0000313" key="3">
    <source>
        <dbReference type="EMBL" id="QDT66666.1"/>
    </source>
</evidence>
<dbReference type="Gene3D" id="2.60.120.1440">
    <property type="match status" value="1"/>
</dbReference>
<dbReference type="EMBL" id="CP036316">
    <property type="protein sequence ID" value="QDT66666.1"/>
    <property type="molecule type" value="Genomic_DNA"/>
</dbReference>
<keyword evidence="1" id="KW-0472">Membrane</keyword>
<proteinExistence type="predicted"/>
<dbReference type="InterPro" id="IPR012373">
    <property type="entry name" value="Ferrdict_sens_TM"/>
</dbReference>
<keyword evidence="1" id="KW-0812">Transmembrane</keyword>
<name>A0A517TE78_9PLAN</name>
<feature type="transmembrane region" description="Helical" evidence="1">
    <location>
        <begin position="87"/>
        <end position="108"/>
    </location>
</feature>
<evidence type="ECO:0000313" key="4">
    <source>
        <dbReference type="Proteomes" id="UP000319976"/>
    </source>
</evidence>
<sequence length="455" mass="48877">MSTSTHSPNGPSSEMIELLELIMEGDATTSQVEKFSALLDADDAGSFTAVNHAILGTSMRLFVDDREPLEYLINAKPRKNTTLAMRFGLAGVISGIALMLMVGLFLSFAPSADSGKLVGLSADAEWGGQEYVPGDIIPGYMTISLTKGMASFELTSGAIISVQGPTAVELISGRQSKLINGRLHAVVPKSAIGYTVLTVDTKVVDLGTEFTVERNAEFGTRVSVLKGKVEARAVDDSSRGSVHELTSGRAMEFQFGINNGKAIVLDANLAEQFQRISNVANTVKELSGVSRLSTGTHYNLNSGKCRTPDVALLIPEKNGVKMTEALPVSMPWGSVTIESGEVLDSYLLHYDPGHNIMRAGIGTVTFRHPIRAVIWNSQQLIDTDQQFSPADTIIYSDDLARGVDPGTDLDDGDELFLSDDGRTLSFHFDISPPGYLDELRILVPHAGEVPVDSIE</sequence>
<reference evidence="3 4" key="1">
    <citation type="submission" date="2019-02" db="EMBL/GenBank/DDBJ databases">
        <title>Deep-cultivation of Planctomycetes and their phenomic and genomic characterization uncovers novel biology.</title>
        <authorList>
            <person name="Wiegand S."/>
            <person name="Jogler M."/>
            <person name="Boedeker C."/>
            <person name="Pinto D."/>
            <person name="Vollmers J."/>
            <person name="Rivas-Marin E."/>
            <person name="Kohn T."/>
            <person name="Peeters S.H."/>
            <person name="Heuer A."/>
            <person name="Rast P."/>
            <person name="Oberbeckmann S."/>
            <person name="Bunk B."/>
            <person name="Jeske O."/>
            <person name="Meyerdierks A."/>
            <person name="Storesund J.E."/>
            <person name="Kallscheuer N."/>
            <person name="Luecker S."/>
            <person name="Lage O.M."/>
            <person name="Pohl T."/>
            <person name="Merkel B.J."/>
            <person name="Hornburger P."/>
            <person name="Mueller R.-W."/>
            <person name="Bruemmer F."/>
            <person name="Labrenz M."/>
            <person name="Spormann A.M."/>
            <person name="Op den Camp H."/>
            <person name="Overmann J."/>
            <person name="Amann R."/>
            <person name="Jetten M.S.M."/>
            <person name="Mascher T."/>
            <person name="Medema M.H."/>
            <person name="Devos D.P."/>
            <person name="Kaster A.-K."/>
            <person name="Ovreas L."/>
            <person name="Rohde M."/>
            <person name="Galperin M.Y."/>
            <person name="Jogler C."/>
        </authorList>
    </citation>
    <scope>NUCLEOTIDE SEQUENCE [LARGE SCALE GENOMIC DNA]</scope>
    <source>
        <strain evidence="3 4">V22</strain>
    </source>
</reference>
<dbReference type="RefSeq" id="WP_145265929.1">
    <property type="nucleotide sequence ID" value="NZ_CP036316.1"/>
</dbReference>
<dbReference type="InterPro" id="IPR006860">
    <property type="entry name" value="FecR"/>
</dbReference>
<organism evidence="3 4">
    <name type="scientific">Calycomorphotria hydatis</name>
    <dbReference type="NCBI Taxonomy" id="2528027"/>
    <lineage>
        <taxon>Bacteria</taxon>
        <taxon>Pseudomonadati</taxon>
        <taxon>Planctomycetota</taxon>
        <taxon>Planctomycetia</taxon>
        <taxon>Planctomycetales</taxon>
        <taxon>Planctomycetaceae</taxon>
        <taxon>Calycomorphotria</taxon>
    </lineage>
</organism>
<dbReference type="PANTHER" id="PTHR30273">
    <property type="entry name" value="PERIPLASMIC SIGNAL SENSOR AND SIGMA FACTOR ACTIVATOR FECR-RELATED"/>
    <property type="match status" value="1"/>
</dbReference>
<dbReference type="Proteomes" id="UP000319976">
    <property type="component" value="Chromosome"/>
</dbReference>
<dbReference type="KEGG" id="chya:V22_39370"/>
<gene>
    <name evidence="3" type="ORF">V22_39370</name>
</gene>
<evidence type="ECO:0000259" key="2">
    <source>
        <dbReference type="Pfam" id="PF04773"/>
    </source>
</evidence>
<keyword evidence="4" id="KW-1185">Reference proteome</keyword>
<dbReference type="PANTHER" id="PTHR30273:SF2">
    <property type="entry name" value="PROTEIN FECR"/>
    <property type="match status" value="1"/>
</dbReference>
<accession>A0A517TE78</accession>
<feature type="domain" description="FecR protein" evidence="2">
    <location>
        <begin position="146"/>
        <end position="230"/>
    </location>
</feature>
<evidence type="ECO:0000256" key="1">
    <source>
        <dbReference type="SAM" id="Phobius"/>
    </source>
</evidence>